<dbReference type="SMART" id="SM00530">
    <property type="entry name" value="HTH_XRE"/>
    <property type="match status" value="1"/>
</dbReference>
<sequence>MIRLKIKEVAEQQGLSMAKLARRADMDFKTVQRIFHDPYRDISLSTLDKLAEALKIPASELIETVSDPAENLE</sequence>
<dbReference type="Proteomes" id="UP000290365">
    <property type="component" value="Chromosome"/>
</dbReference>
<dbReference type="RefSeq" id="WP_129891969.1">
    <property type="nucleotide sequence ID" value="NZ_CP035758.1"/>
</dbReference>
<dbReference type="PROSITE" id="PS50943">
    <property type="entry name" value="HTH_CROC1"/>
    <property type="match status" value="1"/>
</dbReference>
<feature type="domain" description="HTH cro/C1-type" evidence="1">
    <location>
        <begin position="6"/>
        <end position="61"/>
    </location>
</feature>
<evidence type="ECO:0000259" key="1">
    <source>
        <dbReference type="PROSITE" id="PS50943"/>
    </source>
</evidence>
<dbReference type="InterPro" id="IPR010982">
    <property type="entry name" value="Lambda_DNA-bd_dom_sf"/>
</dbReference>
<reference evidence="2 3" key="1">
    <citation type="submission" date="2019-01" db="EMBL/GenBank/DDBJ databases">
        <title>Ktedonosporobacter rubrisoli SCAWS-G2.</title>
        <authorList>
            <person name="Huang Y."/>
            <person name="Yan B."/>
        </authorList>
    </citation>
    <scope>NUCLEOTIDE SEQUENCE [LARGE SCALE GENOMIC DNA]</scope>
    <source>
        <strain evidence="2 3">SCAWS-G2</strain>
    </source>
</reference>
<evidence type="ECO:0000313" key="3">
    <source>
        <dbReference type="Proteomes" id="UP000290365"/>
    </source>
</evidence>
<dbReference type="SUPFAM" id="SSF47413">
    <property type="entry name" value="lambda repressor-like DNA-binding domains"/>
    <property type="match status" value="1"/>
</dbReference>
<dbReference type="OrthoDB" id="2364157at2"/>
<dbReference type="Pfam" id="PF01381">
    <property type="entry name" value="HTH_3"/>
    <property type="match status" value="1"/>
</dbReference>
<protein>
    <submittedName>
        <fullName evidence="2">XRE family transcriptional regulator</fullName>
    </submittedName>
</protein>
<dbReference type="InterPro" id="IPR001387">
    <property type="entry name" value="Cro/C1-type_HTH"/>
</dbReference>
<dbReference type="EMBL" id="CP035758">
    <property type="protein sequence ID" value="QBD80907.1"/>
    <property type="molecule type" value="Genomic_DNA"/>
</dbReference>
<dbReference type="KEGG" id="kbs:EPA93_35040"/>
<dbReference type="AlphaFoldDB" id="A0A4P6JYT6"/>
<dbReference type="Gene3D" id="1.10.260.40">
    <property type="entry name" value="lambda repressor-like DNA-binding domains"/>
    <property type="match status" value="1"/>
</dbReference>
<organism evidence="2 3">
    <name type="scientific">Ktedonosporobacter rubrisoli</name>
    <dbReference type="NCBI Taxonomy" id="2509675"/>
    <lineage>
        <taxon>Bacteria</taxon>
        <taxon>Bacillati</taxon>
        <taxon>Chloroflexota</taxon>
        <taxon>Ktedonobacteria</taxon>
        <taxon>Ktedonobacterales</taxon>
        <taxon>Ktedonosporobacteraceae</taxon>
        <taxon>Ktedonosporobacter</taxon>
    </lineage>
</organism>
<evidence type="ECO:0000313" key="2">
    <source>
        <dbReference type="EMBL" id="QBD80907.1"/>
    </source>
</evidence>
<dbReference type="CDD" id="cd00093">
    <property type="entry name" value="HTH_XRE"/>
    <property type="match status" value="1"/>
</dbReference>
<proteinExistence type="predicted"/>
<gene>
    <name evidence="2" type="ORF">EPA93_35040</name>
</gene>
<keyword evidence="3" id="KW-1185">Reference proteome</keyword>
<accession>A0A4P6JYT6</accession>
<name>A0A4P6JYT6_KTERU</name>
<dbReference type="GO" id="GO:0003677">
    <property type="term" value="F:DNA binding"/>
    <property type="evidence" value="ECO:0007669"/>
    <property type="project" value="InterPro"/>
</dbReference>